<accession>A8ZMP5</accession>
<reference evidence="1 2" key="1">
    <citation type="journal article" date="2008" name="Proc. Natl. Acad. Sci. U.S.A.">
        <title>Niche adaptation and genome expansion in the chlorophyll d-producing cyanobacterium Acaryochloris marina.</title>
        <authorList>
            <person name="Swingley W.D."/>
            <person name="Chen M."/>
            <person name="Cheung P.C."/>
            <person name="Conrad A.L."/>
            <person name="Dejesa L.C."/>
            <person name="Hao J."/>
            <person name="Honchak B.M."/>
            <person name="Karbach L.E."/>
            <person name="Kurdoglu A."/>
            <person name="Lahiri S."/>
            <person name="Mastrian S.D."/>
            <person name="Miyashita H."/>
            <person name="Page L."/>
            <person name="Ramakrishna P."/>
            <person name="Satoh S."/>
            <person name="Sattley W.M."/>
            <person name="Shimada Y."/>
            <person name="Taylor H.L."/>
            <person name="Tomo T."/>
            <person name="Tsuchiya T."/>
            <person name="Wang Z.T."/>
            <person name="Raymond J."/>
            <person name="Mimuro M."/>
            <person name="Blankenship R.E."/>
            <person name="Touchman J.W."/>
        </authorList>
    </citation>
    <scope>NUCLEOTIDE SEQUENCE [LARGE SCALE GENOMIC DNA]</scope>
    <source>
        <strain evidence="2">MBIC 11017</strain>
        <plasmid evidence="2">Plasmid pREB3</plasmid>
    </source>
</reference>
<protein>
    <submittedName>
        <fullName evidence="1">Uncharacterized protein</fullName>
    </submittedName>
</protein>
<keyword evidence="1" id="KW-0614">Plasmid</keyword>
<geneLocation type="plasmid" evidence="1 2">
    <name>pREB3</name>
</geneLocation>
<dbReference type="KEGG" id="amr:AM1_C0149"/>
<dbReference type="RefSeq" id="WP_012167420.1">
    <property type="nucleotide sequence ID" value="NC_009928.1"/>
</dbReference>
<proteinExistence type="predicted"/>
<organism evidence="1 2">
    <name type="scientific">Acaryochloris marina (strain MBIC 11017)</name>
    <dbReference type="NCBI Taxonomy" id="329726"/>
    <lineage>
        <taxon>Bacteria</taxon>
        <taxon>Bacillati</taxon>
        <taxon>Cyanobacteriota</taxon>
        <taxon>Cyanophyceae</taxon>
        <taxon>Acaryochloridales</taxon>
        <taxon>Acaryochloridaceae</taxon>
        <taxon>Acaryochloris</taxon>
    </lineage>
</organism>
<dbReference type="AlphaFoldDB" id="A8ZMP5"/>
<evidence type="ECO:0000313" key="2">
    <source>
        <dbReference type="Proteomes" id="UP000000268"/>
    </source>
</evidence>
<gene>
    <name evidence="1" type="ordered locus">AM1_C0149</name>
</gene>
<sequence length="132" mass="15150">MNITLTKSTRANQSQPGFRIDQSPLISPFHPFHPEKDAEPCYNTYRQWLHEVVLCGKEPVRAAKRIAKQCGVLISNRYKGFSRDEILACLEELGMKSDLAIFITSDHDPGRCIKSYLEWKYPAPKQQTLEVL</sequence>
<name>A8ZMP5_ACAM1</name>
<dbReference type="HOGENOM" id="CLU_155022_0_0_3"/>
<evidence type="ECO:0000313" key="1">
    <source>
        <dbReference type="EMBL" id="ABW32456.1"/>
    </source>
</evidence>
<keyword evidence="2" id="KW-1185">Reference proteome</keyword>
<dbReference type="Proteomes" id="UP000000268">
    <property type="component" value="Plasmid pREB3"/>
</dbReference>
<dbReference type="OrthoDB" id="572639at2"/>
<dbReference type="EMBL" id="CP000840">
    <property type="protein sequence ID" value="ABW32456.1"/>
    <property type="molecule type" value="Genomic_DNA"/>
</dbReference>